<organism evidence="2">
    <name type="scientific">uncultured Rubrobacteraceae bacterium</name>
    <dbReference type="NCBI Taxonomy" id="349277"/>
    <lineage>
        <taxon>Bacteria</taxon>
        <taxon>Bacillati</taxon>
        <taxon>Actinomycetota</taxon>
        <taxon>Rubrobacteria</taxon>
        <taxon>Rubrobacterales</taxon>
        <taxon>Rubrobacteraceae</taxon>
        <taxon>environmental samples</taxon>
    </lineage>
</organism>
<sequence length="44" mass="4503">VPAPRHGPRDGRGPGGLDRCGHLAVRKAGEKSSGTGLQSGKLRL</sequence>
<dbReference type="EMBL" id="CADCUZ010000036">
    <property type="protein sequence ID" value="CAA9404946.1"/>
    <property type="molecule type" value="Genomic_DNA"/>
</dbReference>
<evidence type="ECO:0000256" key="1">
    <source>
        <dbReference type="SAM" id="MobiDB-lite"/>
    </source>
</evidence>
<feature type="non-terminal residue" evidence="2">
    <location>
        <position position="44"/>
    </location>
</feature>
<gene>
    <name evidence="2" type="ORF">AVDCRST_MAG55-949</name>
</gene>
<accession>A0A6J4P375</accession>
<feature type="region of interest" description="Disordered" evidence="1">
    <location>
        <begin position="1"/>
        <end position="44"/>
    </location>
</feature>
<protein>
    <submittedName>
        <fullName evidence="2">Uncharacterized protein</fullName>
    </submittedName>
</protein>
<feature type="non-terminal residue" evidence="2">
    <location>
        <position position="1"/>
    </location>
</feature>
<evidence type="ECO:0000313" key="2">
    <source>
        <dbReference type="EMBL" id="CAA9404946.1"/>
    </source>
</evidence>
<name>A0A6J4P375_9ACTN</name>
<dbReference type="AlphaFoldDB" id="A0A6J4P375"/>
<proteinExistence type="predicted"/>
<reference evidence="2" key="1">
    <citation type="submission" date="2020-02" db="EMBL/GenBank/DDBJ databases">
        <authorList>
            <person name="Meier V. D."/>
        </authorList>
    </citation>
    <scope>NUCLEOTIDE SEQUENCE</scope>
    <source>
        <strain evidence="2">AVDCRST_MAG55</strain>
    </source>
</reference>